<dbReference type="SUPFAM" id="SSF52540">
    <property type="entry name" value="P-loop containing nucleoside triphosphate hydrolases"/>
    <property type="match status" value="1"/>
</dbReference>
<accession>A0A1S9I124</accession>
<gene>
    <name evidence="2" type="ORF">BS638_12420</name>
</gene>
<proteinExistence type="predicted"/>
<comment type="caution">
    <text evidence="2">The sequence shown here is derived from an EMBL/GenBank/DDBJ whole genome shotgun (WGS) entry which is preliminary data.</text>
</comment>
<dbReference type="RefSeq" id="WP_078054782.1">
    <property type="nucleotide sequence ID" value="NZ_MRAE01000044.1"/>
</dbReference>
<evidence type="ECO:0000313" key="3">
    <source>
        <dbReference type="Proteomes" id="UP000190256"/>
    </source>
</evidence>
<dbReference type="GO" id="GO:0003676">
    <property type="term" value="F:nucleic acid binding"/>
    <property type="evidence" value="ECO:0007669"/>
    <property type="project" value="InterPro"/>
</dbReference>
<dbReference type="InterPro" id="IPR027417">
    <property type="entry name" value="P-loop_NTPase"/>
</dbReference>
<feature type="domain" description="DEAD/DEAH-box helicase" evidence="1">
    <location>
        <begin position="39"/>
        <end position="147"/>
    </location>
</feature>
<name>A0A1S9I124_9CLOT</name>
<evidence type="ECO:0000259" key="1">
    <source>
        <dbReference type="Pfam" id="PF00270"/>
    </source>
</evidence>
<organism evidence="2 3">
    <name type="scientific">Clostridium tepidum</name>
    <dbReference type="NCBI Taxonomy" id="1962263"/>
    <lineage>
        <taxon>Bacteria</taxon>
        <taxon>Bacillati</taxon>
        <taxon>Bacillota</taxon>
        <taxon>Clostridia</taxon>
        <taxon>Eubacteriales</taxon>
        <taxon>Clostridiaceae</taxon>
        <taxon>Clostridium</taxon>
    </lineage>
</organism>
<dbReference type="Pfam" id="PF00270">
    <property type="entry name" value="DEAD"/>
    <property type="match status" value="1"/>
</dbReference>
<evidence type="ECO:0000313" key="2">
    <source>
        <dbReference type="EMBL" id="OOO63997.1"/>
    </source>
</evidence>
<dbReference type="EMBL" id="MRAE01000044">
    <property type="protein sequence ID" value="OOO63997.1"/>
    <property type="molecule type" value="Genomic_DNA"/>
</dbReference>
<dbReference type="Gene3D" id="3.40.50.300">
    <property type="entry name" value="P-loop containing nucleotide triphosphate hydrolases"/>
    <property type="match status" value="1"/>
</dbReference>
<dbReference type="InterPro" id="IPR011545">
    <property type="entry name" value="DEAD/DEAH_box_helicase_dom"/>
</dbReference>
<sequence length="609" mass="71491">MKFISEENYNNLRKDKQLNYLDKYIKSGQSKDKFKLFTHEVGKGKSVLTSFSVVEGYLNNDIKYLYVVKNNKLAKEAEDRINTYCKTKGLADLAIFINSENKRKEFKNISKYPILIITHARYKICCIDKKQKKEIIKDRQTLIIDEEIQIFEPLQYNINRYNWYFNLLSNINPTLAIQYNKAVGGILNALYTYKGKMVYNCTKKDYKTYKKEIIKLKNMLNKFNAKDIKLMDIKDIDGLSLTKKNIINECDIVDNFYTHTAYFECNNLYTYDNRYDFWLLDNNILLDASGLFLYIYKLSDIFDTKGLQNRNIDRSGWKINFCNINTTTSAKDKMINFYDEVKNHIKAITKNNDKLLIAGKKDVDDINLKDIIDNETIDYGYYGNLVGHNTWKDFNKFYSIATFQTPSFVYVIKYLFYSKKTITNKTNLKGINDGKGANKVYRFFNIDLEKVRTSTIVSEIYQAMGRIARVEGINAEFYLLMNDDSLKDLIIKQFKNIQVQAFDLDVKFEKKDNLKQQNYLKEHNKNMAIEGKQGDFMRLMLDIKKGNYNDIVTVDTENKAITIKKKLVAEKLEVNPKKFAEKILNKPLVMNFINNNNIEIQGQKIIINY</sequence>
<reference evidence="2 3" key="1">
    <citation type="submission" date="2016-12" db="EMBL/GenBank/DDBJ databases">
        <title>Clostridium tepidum sp. nov., a close relative of Clostridium sporogenes and Clostridium botulinum Group I.</title>
        <authorList>
            <person name="Dobritsa A.P."/>
            <person name="Kutumbaka K.K."/>
            <person name="Werner K."/>
            <person name="Wiedmann M."/>
            <person name="Asmus A."/>
            <person name="Samadpour M."/>
        </authorList>
    </citation>
    <scope>NUCLEOTIDE SEQUENCE [LARGE SCALE GENOMIC DNA]</scope>
    <source>
        <strain evidence="2 3">IEH 97212</strain>
    </source>
</reference>
<dbReference type="OrthoDB" id="1805550at2"/>
<dbReference type="GO" id="GO:0005524">
    <property type="term" value="F:ATP binding"/>
    <property type="evidence" value="ECO:0007669"/>
    <property type="project" value="InterPro"/>
</dbReference>
<dbReference type="AlphaFoldDB" id="A0A1S9I124"/>
<dbReference type="Proteomes" id="UP000190256">
    <property type="component" value="Unassembled WGS sequence"/>
</dbReference>
<protein>
    <recommendedName>
        <fullName evidence="1">DEAD/DEAH-box helicase domain-containing protein</fullName>
    </recommendedName>
</protein>